<dbReference type="PROSITE" id="PS00138">
    <property type="entry name" value="SUBTILASE_SER"/>
    <property type="match status" value="1"/>
</dbReference>
<dbReference type="EMBL" id="JAEPRD010000095">
    <property type="protein sequence ID" value="KAG2199498.1"/>
    <property type="molecule type" value="Genomic_DNA"/>
</dbReference>
<sequence length="473" mass="51685">IYLFILTCTLFSTLNASKETPPTVAQPDLMKEESDNYIVIFKPNVPTLHIKNQIQKMNLHQVNHTLVDTKNHTSLTTDYNSIGQFKWYSAKFHTEAIENLLKKNTTDDIVHYWVKDAKFSLQGFVQTNPPSWGLDRIDQRTGTDGNYKFPTASGHGVTVYLMDSGINENHIDIAGRVKIGKTVVGDPNDASDINGHGTFVAGVCCGTKYGVAKSAEIVSVKTLDTDGNGRLSDVLVGLEWIVEQHRKDTNAKSIVNLSLGALYSQATNDAIAQAMSLGIHFAVAAGNYGEDACLYSPGSTPGAITVGAIDEDDSVSYYSNFGKCVDIFAPGTNIKSIWPTSNSATRTLSGTSMAAPHVAGTMALMLSQNDFSPAELASHLKKVSSLITENFTINNTGSFYNENKTVIDNAIDTGYKVKGRQNQKTLVNILYNYPTDGKENWIYGQALSQASEKYPLVAFISAIPFIAFIFFFF</sequence>
<keyword evidence="4 5" id="KW-0720">Serine protease</keyword>
<dbReference type="InterPro" id="IPR023828">
    <property type="entry name" value="Peptidase_S8_Ser-AS"/>
</dbReference>
<dbReference type="PANTHER" id="PTHR43806">
    <property type="entry name" value="PEPTIDASE S8"/>
    <property type="match status" value="1"/>
</dbReference>
<dbReference type="CDD" id="cd04077">
    <property type="entry name" value="Peptidases_S8_PCSK9_ProteinaseK_like"/>
    <property type="match status" value="1"/>
</dbReference>
<name>A0A8H7QXE9_9FUNG</name>
<evidence type="ECO:0000256" key="4">
    <source>
        <dbReference type="ARBA" id="ARBA00022825"/>
    </source>
</evidence>
<proteinExistence type="inferred from homology"/>
<feature type="non-terminal residue" evidence="10">
    <location>
        <position position="1"/>
    </location>
</feature>
<keyword evidence="11" id="KW-1185">Reference proteome</keyword>
<evidence type="ECO:0000256" key="3">
    <source>
        <dbReference type="ARBA" id="ARBA00022801"/>
    </source>
</evidence>
<dbReference type="GO" id="GO:0004252">
    <property type="term" value="F:serine-type endopeptidase activity"/>
    <property type="evidence" value="ECO:0007669"/>
    <property type="project" value="UniProtKB-UniRule"/>
</dbReference>
<dbReference type="Gene3D" id="3.40.50.200">
    <property type="entry name" value="Peptidase S8/S53 domain"/>
    <property type="match status" value="1"/>
</dbReference>
<dbReference type="InterPro" id="IPR034193">
    <property type="entry name" value="PCSK9_ProteinaseK-like"/>
</dbReference>
<evidence type="ECO:0000256" key="8">
    <source>
        <dbReference type="SAM" id="SignalP"/>
    </source>
</evidence>
<feature type="active site" description="Charge relay system" evidence="5">
    <location>
        <position position="352"/>
    </location>
</feature>
<dbReference type="AlphaFoldDB" id="A0A8H7QXE9"/>
<feature type="chain" id="PRO_5034840821" description="Peptidase S8/S53 domain-containing protein" evidence="8">
    <location>
        <begin position="17"/>
        <end position="473"/>
    </location>
</feature>
<dbReference type="GO" id="GO:0005615">
    <property type="term" value="C:extracellular space"/>
    <property type="evidence" value="ECO:0007669"/>
    <property type="project" value="TreeGrafter"/>
</dbReference>
<evidence type="ECO:0000256" key="5">
    <source>
        <dbReference type="PROSITE-ProRule" id="PRU01240"/>
    </source>
</evidence>
<dbReference type="Pfam" id="PF00082">
    <property type="entry name" value="Peptidase_S8"/>
    <property type="match status" value="1"/>
</dbReference>
<dbReference type="InterPro" id="IPR050131">
    <property type="entry name" value="Peptidase_S8_subtilisin-like"/>
</dbReference>
<dbReference type="InterPro" id="IPR036852">
    <property type="entry name" value="Peptidase_S8/S53_dom_sf"/>
</dbReference>
<evidence type="ECO:0000256" key="1">
    <source>
        <dbReference type="ARBA" id="ARBA00011073"/>
    </source>
</evidence>
<keyword evidence="7" id="KW-1133">Transmembrane helix</keyword>
<evidence type="ECO:0000256" key="2">
    <source>
        <dbReference type="ARBA" id="ARBA00022670"/>
    </source>
</evidence>
<dbReference type="InterPro" id="IPR015500">
    <property type="entry name" value="Peptidase_S8_subtilisin-rel"/>
</dbReference>
<accession>A0A8H7QXE9</accession>
<dbReference type="GO" id="GO:0006508">
    <property type="term" value="P:proteolysis"/>
    <property type="evidence" value="ECO:0007669"/>
    <property type="project" value="UniProtKB-KW"/>
</dbReference>
<comment type="similarity">
    <text evidence="1 5 6">Belongs to the peptidase S8 family.</text>
</comment>
<dbReference type="SUPFAM" id="SSF52743">
    <property type="entry name" value="Subtilisin-like"/>
    <property type="match status" value="1"/>
</dbReference>
<evidence type="ECO:0000259" key="9">
    <source>
        <dbReference type="Pfam" id="PF00082"/>
    </source>
</evidence>
<dbReference type="PROSITE" id="PS51892">
    <property type="entry name" value="SUBTILASE"/>
    <property type="match status" value="1"/>
</dbReference>
<feature type="domain" description="Peptidase S8/S53" evidence="9">
    <location>
        <begin position="154"/>
        <end position="382"/>
    </location>
</feature>
<protein>
    <recommendedName>
        <fullName evidence="9">Peptidase S8/S53 domain-containing protein</fullName>
    </recommendedName>
</protein>
<comment type="caution">
    <text evidence="10">The sequence shown here is derived from an EMBL/GenBank/DDBJ whole genome shotgun (WGS) entry which is preliminary data.</text>
</comment>
<dbReference type="PANTHER" id="PTHR43806:SF13">
    <property type="entry name" value="SUBTILASE-TYPE PROTEINASE RRT12"/>
    <property type="match status" value="1"/>
</dbReference>
<dbReference type="FunFam" id="3.40.50.200:FF:000007">
    <property type="entry name" value="Subtilisin-like serine protease"/>
    <property type="match status" value="1"/>
</dbReference>
<feature type="active site" description="Charge relay system" evidence="5">
    <location>
        <position position="196"/>
    </location>
</feature>
<keyword evidence="2 5" id="KW-0645">Protease</keyword>
<gene>
    <name evidence="10" type="ORF">INT47_009952</name>
</gene>
<keyword evidence="8" id="KW-0732">Signal</keyword>
<dbReference type="PROSITE" id="PS00136">
    <property type="entry name" value="SUBTILASE_ASP"/>
    <property type="match status" value="1"/>
</dbReference>
<keyword evidence="3 5" id="KW-0378">Hydrolase</keyword>
<feature type="active site" description="Charge relay system" evidence="5">
    <location>
        <position position="163"/>
    </location>
</feature>
<dbReference type="InterPro" id="IPR000209">
    <property type="entry name" value="Peptidase_S8/S53_dom"/>
</dbReference>
<dbReference type="InterPro" id="IPR023827">
    <property type="entry name" value="Peptidase_S8_Asp-AS"/>
</dbReference>
<reference evidence="10" key="1">
    <citation type="submission" date="2020-12" db="EMBL/GenBank/DDBJ databases">
        <title>Metabolic potential, ecology and presence of endohyphal bacteria is reflected in genomic diversity of Mucoromycotina.</title>
        <authorList>
            <person name="Muszewska A."/>
            <person name="Okrasinska A."/>
            <person name="Steczkiewicz K."/>
            <person name="Drgas O."/>
            <person name="Orlowska M."/>
            <person name="Perlinska-Lenart U."/>
            <person name="Aleksandrzak-Piekarczyk T."/>
            <person name="Szatraj K."/>
            <person name="Zielenkiewicz U."/>
            <person name="Pilsyk S."/>
            <person name="Malc E."/>
            <person name="Mieczkowski P."/>
            <person name="Kruszewska J.S."/>
            <person name="Biernat P."/>
            <person name="Pawlowska J."/>
        </authorList>
    </citation>
    <scope>NUCLEOTIDE SEQUENCE</scope>
    <source>
        <strain evidence="10">WA0000017839</strain>
    </source>
</reference>
<evidence type="ECO:0000256" key="7">
    <source>
        <dbReference type="SAM" id="Phobius"/>
    </source>
</evidence>
<evidence type="ECO:0000256" key="6">
    <source>
        <dbReference type="RuleBase" id="RU003355"/>
    </source>
</evidence>
<keyword evidence="7" id="KW-0812">Transmembrane</keyword>
<evidence type="ECO:0000313" key="11">
    <source>
        <dbReference type="Proteomes" id="UP000603453"/>
    </source>
</evidence>
<feature type="signal peptide" evidence="8">
    <location>
        <begin position="1"/>
        <end position="16"/>
    </location>
</feature>
<dbReference type="OrthoDB" id="206201at2759"/>
<dbReference type="Proteomes" id="UP000603453">
    <property type="component" value="Unassembled WGS sequence"/>
</dbReference>
<keyword evidence="7" id="KW-0472">Membrane</keyword>
<feature type="transmembrane region" description="Helical" evidence="7">
    <location>
        <begin position="454"/>
        <end position="472"/>
    </location>
</feature>
<evidence type="ECO:0000313" key="10">
    <source>
        <dbReference type="EMBL" id="KAG2199498.1"/>
    </source>
</evidence>
<dbReference type="PRINTS" id="PR00723">
    <property type="entry name" value="SUBTILISIN"/>
</dbReference>
<organism evidence="10 11">
    <name type="scientific">Mucor saturninus</name>
    <dbReference type="NCBI Taxonomy" id="64648"/>
    <lineage>
        <taxon>Eukaryota</taxon>
        <taxon>Fungi</taxon>
        <taxon>Fungi incertae sedis</taxon>
        <taxon>Mucoromycota</taxon>
        <taxon>Mucoromycotina</taxon>
        <taxon>Mucoromycetes</taxon>
        <taxon>Mucorales</taxon>
        <taxon>Mucorineae</taxon>
        <taxon>Mucoraceae</taxon>
        <taxon>Mucor</taxon>
    </lineage>
</organism>